<keyword evidence="3 4" id="KW-0067">ATP-binding</keyword>
<evidence type="ECO:0000313" key="7">
    <source>
        <dbReference type="Proteomes" id="UP000007486"/>
    </source>
</evidence>
<feature type="binding site" evidence="4">
    <location>
        <begin position="4"/>
        <end position="8"/>
    </location>
    <ligand>
        <name>ATP</name>
        <dbReference type="ChEBI" id="CHEBI:30616"/>
    </ligand>
</feature>
<keyword evidence="2 4" id="KW-0547">Nucleotide-binding</keyword>
<dbReference type="InterPro" id="IPR002698">
    <property type="entry name" value="FTHF_cligase"/>
</dbReference>
<keyword evidence="6" id="KW-0436">Ligase</keyword>
<dbReference type="RefSeq" id="WP_013616168.1">
    <property type="nucleotide sequence ID" value="NC_015164.1"/>
</dbReference>
<keyword evidence="5" id="KW-0479">Metal-binding</keyword>
<dbReference type="AlphaFoldDB" id="F0R4L6"/>
<dbReference type="PIRSF" id="PIRSF006806">
    <property type="entry name" value="FTHF_cligase"/>
    <property type="match status" value="1"/>
</dbReference>
<comment type="cofactor">
    <cofactor evidence="5">
        <name>Mg(2+)</name>
        <dbReference type="ChEBI" id="CHEBI:18420"/>
    </cofactor>
</comment>
<gene>
    <name evidence="6" type="ordered locus">Bacsa_0093</name>
</gene>
<dbReference type="GO" id="GO:0035999">
    <property type="term" value="P:tetrahydrofolate interconversion"/>
    <property type="evidence" value="ECO:0007669"/>
    <property type="project" value="TreeGrafter"/>
</dbReference>
<dbReference type="GO" id="GO:0046872">
    <property type="term" value="F:metal ion binding"/>
    <property type="evidence" value="ECO:0007669"/>
    <property type="project" value="UniProtKB-KW"/>
</dbReference>
<accession>F0R4L6</accession>
<dbReference type="PANTHER" id="PTHR23407:SF1">
    <property type="entry name" value="5-FORMYLTETRAHYDROFOLATE CYCLO-LIGASE"/>
    <property type="match status" value="1"/>
</dbReference>
<dbReference type="HOGENOM" id="CLU_066245_2_2_10"/>
<dbReference type="EMBL" id="CP002530">
    <property type="protein sequence ID" value="ADY34706.1"/>
    <property type="molecule type" value="Genomic_DNA"/>
</dbReference>
<evidence type="ECO:0000256" key="5">
    <source>
        <dbReference type="RuleBase" id="RU361279"/>
    </source>
</evidence>
<dbReference type="GO" id="GO:0030272">
    <property type="term" value="F:5-formyltetrahydrofolate cyclo-ligase activity"/>
    <property type="evidence" value="ECO:0007669"/>
    <property type="project" value="UniProtKB-EC"/>
</dbReference>
<feature type="binding site" evidence="4">
    <location>
        <begin position="129"/>
        <end position="137"/>
    </location>
    <ligand>
        <name>ATP</name>
        <dbReference type="ChEBI" id="CHEBI:30616"/>
    </ligand>
</feature>
<name>F0R4L6_PHOSB</name>
<evidence type="ECO:0000256" key="2">
    <source>
        <dbReference type="ARBA" id="ARBA00022741"/>
    </source>
</evidence>
<organism evidence="6 7">
    <name type="scientific">Phocaeicola salanitronis (strain DSM 18170 / JCM 13657 / CCUG 60908 / BL78)</name>
    <name type="common">Bacteroides salanitronis</name>
    <dbReference type="NCBI Taxonomy" id="667015"/>
    <lineage>
        <taxon>Bacteria</taxon>
        <taxon>Pseudomonadati</taxon>
        <taxon>Bacteroidota</taxon>
        <taxon>Bacteroidia</taxon>
        <taxon>Bacteroidales</taxon>
        <taxon>Bacteroidaceae</taxon>
        <taxon>Phocaeicola</taxon>
    </lineage>
</organism>
<proteinExistence type="inferred from homology"/>
<comment type="catalytic activity">
    <reaction evidence="5">
        <text>(6S)-5-formyl-5,6,7,8-tetrahydrofolate + ATP = (6R)-5,10-methenyltetrahydrofolate + ADP + phosphate</text>
        <dbReference type="Rhea" id="RHEA:10488"/>
        <dbReference type="ChEBI" id="CHEBI:30616"/>
        <dbReference type="ChEBI" id="CHEBI:43474"/>
        <dbReference type="ChEBI" id="CHEBI:57455"/>
        <dbReference type="ChEBI" id="CHEBI:57457"/>
        <dbReference type="ChEBI" id="CHEBI:456216"/>
        <dbReference type="EC" id="6.3.3.2"/>
    </reaction>
</comment>
<dbReference type="Gene3D" id="3.40.50.10420">
    <property type="entry name" value="NagB/RpiA/CoA transferase-like"/>
    <property type="match status" value="1"/>
</dbReference>
<keyword evidence="7" id="KW-1185">Reference proteome</keyword>
<dbReference type="Pfam" id="PF01812">
    <property type="entry name" value="5-FTHF_cyc-lig"/>
    <property type="match status" value="1"/>
</dbReference>
<evidence type="ECO:0000256" key="3">
    <source>
        <dbReference type="ARBA" id="ARBA00022840"/>
    </source>
</evidence>
<evidence type="ECO:0000256" key="4">
    <source>
        <dbReference type="PIRSR" id="PIRSR006806-1"/>
    </source>
</evidence>
<reference evidence="6 7" key="1">
    <citation type="journal article" date="2011" name="Stand. Genomic Sci.">
        <title>Complete genome sequence of Bacteroides salanitronis type strain (BL78).</title>
        <authorList>
            <person name="Gronow S."/>
            <person name="Held B."/>
            <person name="Lucas S."/>
            <person name="Lapidus A."/>
            <person name="Del Rio T.G."/>
            <person name="Nolan M."/>
            <person name="Tice H."/>
            <person name="Deshpande S."/>
            <person name="Cheng J.F."/>
            <person name="Pitluck S."/>
            <person name="Liolios K."/>
            <person name="Pagani I."/>
            <person name="Ivanova N."/>
            <person name="Mavromatis K."/>
            <person name="Pati A."/>
            <person name="Tapia R."/>
            <person name="Han C."/>
            <person name="Goodwin L."/>
            <person name="Chen A."/>
            <person name="Palaniappan K."/>
            <person name="Land M."/>
            <person name="Hauser L."/>
            <person name="Chang Y.J."/>
            <person name="Jeffries C.D."/>
            <person name="Brambilla E.M."/>
            <person name="Rohde M."/>
            <person name="Goker M."/>
            <person name="Detter J.C."/>
            <person name="Woyke T."/>
            <person name="Bristow J."/>
            <person name="Markowitz V."/>
            <person name="Hugenholtz P."/>
            <person name="Kyrpides N.C."/>
            <person name="Klenk H.P."/>
            <person name="Eisen J.A."/>
        </authorList>
    </citation>
    <scope>NUCLEOTIDE SEQUENCE [LARGE SCALE GENOMIC DNA]</scope>
    <source>
        <strain evidence="6 7">DSM 18170</strain>
    </source>
</reference>
<dbReference type="GO" id="GO:0009396">
    <property type="term" value="P:folic acid-containing compound biosynthetic process"/>
    <property type="evidence" value="ECO:0007669"/>
    <property type="project" value="TreeGrafter"/>
</dbReference>
<keyword evidence="5" id="KW-0460">Magnesium</keyword>
<comment type="similarity">
    <text evidence="1 5">Belongs to the 5-formyltetrahydrofolate cyclo-ligase family.</text>
</comment>
<dbReference type="OrthoDB" id="9801938at2"/>
<dbReference type="Proteomes" id="UP000007486">
    <property type="component" value="Chromosome"/>
</dbReference>
<dbReference type="PANTHER" id="PTHR23407">
    <property type="entry name" value="ATPASE INHIBITOR/5-FORMYLTETRAHYDROFOLATE CYCLO-LIGASE"/>
    <property type="match status" value="1"/>
</dbReference>
<dbReference type="KEGG" id="bsa:Bacsa_0093"/>
<dbReference type="InterPro" id="IPR037171">
    <property type="entry name" value="NagB/RpiA_transferase-like"/>
</dbReference>
<dbReference type="STRING" id="667015.Bacsa_0093"/>
<dbReference type="EC" id="6.3.3.2" evidence="5"/>
<evidence type="ECO:0000256" key="1">
    <source>
        <dbReference type="ARBA" id="ARBA00010638"/>
    </source>
</evidence>
<sequence>MQTKAQIRAEITRKKKQHTQEELGLLSAQVWNQLENHPLFQSARTVLLYYSLPDEVQTHAFVEKWSKKKTIILPVVKGNELELREYTGKANLKPGNFHIEEPVGKAITNPDAINLALIPGVSFDRQGNRLGRGKGYYDRLLQKDSLYKIGICFQFQLRETPLPADDWDKPMDEVWTENGRMY</sequence>
<dbReference type="GO" id="GO:0005524">
    <property type="term" value="F:ATP binding"/>
    <property type="evidence" value="ECO:0007669"/>
    <property type="project" value="UniProtKB-KW"/>
</dbReference>
<dbReference type="eggNOG" id="COG0212">
    <property type="taxonomic scope" value="Bacteria"/>
</dbReference>
<dbReference type="NCBIfam" id="TIGR02727">
    <property type="entry name" value="MTHFS_bact"/>
    <property type="match status" value="1"/>
</dbReference>
<dbReference type="InterPro" id="IPR024185">
    <property type="entry name" value="FTHF_cligase-like_sf"/>
</dbReference>
<protein>
    <recommendedName>
        <fullName evidence="5">5-formyltetrahydrofolate cyclo-ligase</fullName>
        <ecNumber evidence="5">6.3.3.2</ecNumber>
    </recommendedName>
</protein>
<evidence type="ECO:0000313" key="6">
    <source>
        <dbReference type="EMBL" id="ADY34706.1"/>
    </source>
</evidence>
<dbReference type="SUPFAM" id="SSF100950">
    <property type="entry name" value="NagB/RpiA/CoA transferase-like"/>
    <property type="match status" value="1"/>
</dbReference>
<feature type="binding site" evidence="4">
    <location>
        <position position="55"/>
    </location>
    <ligand>
        <name>substrate</name>
    </ligand>
</feature>